<sequence length="120" mass="13416">CNSYSSLTTSDRLVSYAASSSKCDSGLRNKWYRFVEKAGTSMPEICPPRRRCSANAPGWLNGKHPTVEEGEVTRTVCFQYGASCCRWSKDVKVFNCSGFYVYKLPNVPGCYLRYCGKSHG</sequence>
<gene>
    <name evidence="4" type="ORF">PEVE_00020752</name>
</gene>
<dbReference type="PANTHER" id="PTHR36191:SF4">
    <property type="entry name" value="VWFD DOMAIN-CONTAINING PROTEIN"/>
    <property type="match status" value="1"/>
</dbReference>
<accession>A0ABN8SGA7</accession>
<proteinExistence type="predicted"/>
<organism evidence="4 5">
    <name type="scientific">Porites evermanni</name>
    <dbReference type="NCBI Taxonomy" id="104178"/>
    <lineage>
        <taxon>Eukaryota</taxon>
        <taxon>Metazoa</taxon>
        <taxon>Cnidaria</taxon>
        <taxon>Anthozoa</taxon>
        <taxon>Hexacorallia</taxon>
        <taxon>Scleractinia</taxon>
        <taxon>Fungiina</taxon>
        <taxon>Poritidae</taxon>
        <taxon>Porites</taxon>
    </lineage>
</organism>
<keyword evidence="5" id="KW-1185">Reference proteome</keyword>
<evidence type="ECO:0000313" key="4">
    <source>
        <dbReference type="EMBL" id="CAH3190712.1"/>
    </source>
</evidence>
<feature type="non-terminal residue" evidence="4">
    <location>
        <position position="1"/>
    </location>
</feature>
<name>A0ABN8SGA7_9CNID</name>
<comment type="caution">
    <text evidence="4">The sequence shown here is derived from an EMBL/GenBank/DDBJ whole genome shotgun (WGS) entry which is preliminary data.</text>
</comment>
<dbReference type="Pfam" id="PF23283">
    <property type="entry name" value="D8C_UMOD"/>
    <property type="match status" value="1"/>
</dbReference>
<dbReference type="PANTHER" id="PTHR36191">
    <property type="entry name" value="ENDO/EXONUCLEASE/PHOSPHATASE DOMAIN-CONTAINING PROTEIN-RELATED"/>
    <property type="match status" value="1"/>
</dbReference>
<reference evidence="4 5" key="1">
    <citation type="submission" date="2022-05" db="EMBL/GenBank/DDBJ databases">
        <authorList>
            <consortium name="Genoscope - CEA"/>
            <person name="William W."/>
        </authorList>
    </citation>
    <scope>NUCLEOTIDE SEQUENCE [LARGE SCALE GENOMIC DNA]</scope>
</reference>
<evidence type="ECO:0000313" key="5">
    <source>
        <dbReference type="Proteomes" id="UP001159427"/>
    </source>
</evidence>
<dbReference type="EMBL" id="CALNXI010002783">
    <property type="protein sequence ID" value="CAH3190712.1"/>
    <property type="molecule type" value="Genomic_DNA"/>
</dbReference>
<keyword evidence="1" id="KW-0732">Signal</keyword>
<feature type="domain" description="UMOD/GP2/OIT3-like D8C" evidence="3">
    <location>
        <begin position="34"/>
        <end position="115"/>
    </location>
</feature>
<dbReference type="InterPro" id="IPR057774">
    <property type="entry name" value="D8C_UMOD/GP2/OIT3-like"/>
</dbReference>
<evidence type="ECO:0000256" key="1">
    <source>
        <dbReference type="ARBA" id="ARBA00022729"/>
    </source>
</evidence>
<dbReference type="Proteomes" id="UP001159427">
    <property type="component" value="Unassembled WGS sequence"/>
</dbReference>
<evidence type="ECO:0000256" key="2">
    <source>
        <dbReference type="ARBA" id="ARBA00023157"/>
    </source>
</evidence>
<evidence type="ECO:0000259" key="3">
    <source>
        <dbReference type="Pfam" id="PF23283"/>
    </source>
</evidence>
<protein>
    <recommendedName>
        <fullName evidence="3">UMOD/GP2/OIT3-like D8C domain-containing protein</fullName>
    </recommendedName>
</protein>
<keyword evidence="2" id="KW-1015">Disulfide bond</keyword>